<comment type="cofactor">
    <cofactor evidence="2">
        <name>Mg(2+)</name>
        <dbReference type="ChEBI" id="CHEBI:18420"/>
    </cofactor>
</comment>
<proteinExistence type="inferred from homology"/>
<comment type="similarity">
    <text evidence="7">Belongs to the Nudix hydrolase family.</text>
</comment>
<sequence>MYFISKRLSATTVSQIAFDEPLRERFCERLRQQSMNPTHPHYSTHRLSGTKRNSAVLIPLIHIDGSPSVVFTHRSLLLADHRGEVSFPGGHLEQGETHQEAALRESKEEIGLDSCQVEIWGHLKHVTTRNAMSSVTPIVGLIQNTIDFSTIKAKCDEVQTVFAAPVDELFTRHRYTHFRRGNMEYRLPIFFTSHHRVLATNVVPQKEYQIWGLTAGMLHLALLNLFPKFYQSKIDIVEPIN</sequence>
<dbReference type="PRINTS" id="PR00502">
    <property type="entry name" value="NUDIXFAMILY"/>
</dbReference>
<evidence type="ECO:0000259" key="8">
    <source>
        <dbReference type="PROSITE" id="PS51462"/>
    </source>
</evidence>
<keyword evidence="3" id="KW-0479">Metal-binding</keyword>
<comment type="cofactor">
    <cofactor evidence="1">
        <name>Mn(2+)</name>
        <dbReference type="ChEBI" id="CHEBI:29035"/>
    </cofactor>
</comment>
<dbReference type="SUPFAM" id="SSF55811">
    <property type="entry name" value="Nudix"/>
    <property type="match status" value="1"/>
</dbReference>
<dbReference type="Pfam" id="PF00293">
    <property type="entry name" value="NUDIX"/>
    <property type="match status" value="1"/>
</dbReference>
<reference evidence="10" key="1">
    <citation type="submission" date="2022-11" db="UniProtKB">
        <authorList>
            <consortium name="WormBaseParasite"/>
        </authorList>
    </citation>
    <scope>IDENTIFICATION</scope>
</reference>
<dbReference type="WBParaSite" id="sdigi.contig588.g9116.t1">
    <property type="protein sequence ID" value="sdigi.contig588.g9116.t1"/>
    <property type="gene ID" value="sdigi.contig588.g9116"/>
</dbReference>
<dbReference type="CDD" id="cd03426">
    <property type="entry name" value="NUDIX_CoAse_Nudt7"/>
    <property type="match status" value="1"/>
</dbReference>
<name>A0A915PYB8_9BILA</name>
<evidence type="ECO:0000256" key="5">
    <source>
        <dbReference type="ARBA" id="ARBA00022842"/>
    </source>
</evidence>
<dbReference type="GO" id="GO:0046872">
    <property type="term" value="F:metal ion binding"/>
    <property type="evidence" value="ECO:0007669"/>
    <property type="project" value="UniProtKB-KW"/>
</dbReference>
<dbReference type="Proteomes" id="UP000887581">
    <property type="component" value="Unplaced"/>
</dbReference>
<dbReference type="InterPro" id="IPR000086">
    <property type="entry name" value="NUDIX_hydrolase_dom"/>
</dbReference>
<evidence type="ECO:0000256" key="3">
    <source>
        <dbReference type="ARBA" id="ARBA00022723"/>
    </source>
</evidence>
<accession>A0A915PYB8</accession>
<feature type="domain" description="Nudix hydrolase" evidence="8">
    <location>
        <begin position="51"/>
        <end position="188"/>
    </location>
</feature>
<dbReference type="PROSITE" id="PS00893">
    <property type="entry name" value="NUDIX_BOX"/>
    <property type="match status" value="1"/>
</dbReference>
<dbReference type="PANTHER" id="PTHR12992">
    <property type="entry name" value="NUDIX HYDROLASE"/>
    <property type="match status" value="1"/>
</dbReference>
<evidence type="ECO:0000256" key="1">
    <source>
        <dbReference type="ARBA" id="ARBA00001936"/>
    </source>
</evidence>
<evidence type="ECO:0000256" key="7">
    <source>
        <dbReference type="RuleBase" id="RU003476"/>
    </source>
</evidence>
<evidence type="ECO:0000256" key="4">
    <source>
        <dbReference type="ARBA" id="ARBA00022801"/>
    </source>
</evidence>
<keyword evidence="9" id="KW-1185">Reference proteome</keyword>
<dbReference type="AlphaFoldDB" id="A0A915PYB8"/>
<dbReference type="PANTHER" id="PTHR12992:SF11">
    <property type="entry name" value="MITOCHONDRIAL COENZYME A DIPHOSPHATASE NUDT8"/>
    <property type="match status" value="1"/>
</dbReference>
<dbReference type="GO" id="GO:0010945">
    <property type="term" value="F:coenzyme A diphosphatase activity"/>
    <property type="evidence" value="ECO:0007669"/>
    <property type="project" value="InterPro"/>
</dbReference>
<evidence type="ECO:0000256" key="2">
    <source>
        <dbReference type="ARBA" id="ARBA00001946"/>
    </source>
</evidence>
<dbReference type="InterPro" id="IPR045121">
    <property type="entry name" value="CoAse"/>
</dbReference>
<dbReference type="InterPro" id="IPR020476">
    <property type="entry name" value="Nudix_hydrolase"/>
</dbReference>
<keyword evidence="4 7" id="KW-0378">Hydrolase</keyword>
<evidence type="ECO:0000313" key="10">
    <source>
        <dbReference type="WBParaSite" id="sdigi.contig588.g9116.t1"/>
    </source>
</evidence>
<keyword evidence="6" id="KW-0464">Manganese</keyword>
<dbReference type="PROSITE" id="PS51462">
    <property type="entry name" value="NUDIX"/>
    <property type="match status" value="1"/>
</dbReference>
<organism evidence="9 10">
    <name type="scientific">Setaria digitata</name>
    <dbReference type="NCBI Taxonomy" id="48799"/>
    <lineage>
        <taxon>Eukaryota</taxon>
        <taxon>Metazoa</taxon>
        <taxon>Ecdysozoa</taxon>
        <taxon>Nematoda</taxon>
        <taxon>Chromadorea</taxon>
        <taxon>Rhabditida</taxon>
        <taxon>Spirurina</taxon>
        <taxon>Spiruromorpha</taxon>
        <taxon>Filarioidea</taxon>
        <taxon>Setariidae</taxon>
        <taxon>Setaria</taxon>
    </lineage>
</organism>
<dbReference type="InterPro" id="IPR015797">
    <property type="entry name" value="NUDIX_hydrolase-like_dom_sf"/>
</dbReference>
<keyword evidence="5" id="KW-0460">Magnesium</keyword>
<dbReference type="InterPro" id="IPR020084">
    <property type="entry name" value="NUDIX_hydrolase_CS"/>
</dbReference>
<evidence type="ECO:0000256" key="6">
    <source>
        <dbReference type="ARBA" id="ARBA00023211"/>
    </source>
</evidence>
<evidence type="ECO:0000313" key="9">
    <source>
        <dbReference type="Proteomes" id="UP000887581"/>
    </source>
</evidence>
<protein>
    <submittedName>
        <fullName evidence="10">Nudix hydrolase domain-containing protein</fullName>
    </submittedName>
</protein>
<dbReference type="Gene3D" id="3.90.79.10">
    <property type="entry name" value="Nucleoside Triphosphate Pyrophosphohydrolase"/>
    <property type="match status" value="1"/>
</dbReference>